<organism evidence="1 2">
    <name type="scientific">Dactylosporangium siamense</name>
    <dbReference type="NCBI Taxonomy" id="685454"/>
    <lineage>
        <taxon>Bacteria</taxon>
        <taxon>Bacillati</taxon>
        <taxon>Actinomycetota</taxon>
        <taxon>Actinomycetes</taxon>
        <taxon>Micromonosporales</taxon>
        <taxon>Micromonosporaceae</taxon>
        <taxon>Dactylosporangium</taxon>
    </lineage>
</organism>
<sequence>MIDGFCHDGRITSRLIDGSDRPAARVRLADAAAATAMPVYAEQRRPLMTAVLPDSDGVLRARWTA</sequence>
<dbReference type="Proteomes" id="UP000660611">
    <property type="component" value="Unassembled WGS sequence"/>
</dbReference>
<dbReference type="AlphaFoldDB" id="A0A919PRL1"/>
<evidence type="ECO:0000313" key="1">
    <source>
        <dbReference type="EMBL" id="GIG47195.1"/>
    </source>
</evidence>
<keyword evidence="2" id="KW-1185">Reference proteome</keyword>
<protein>
    <submittedName>
        <fullName evidence="1">Uncharacterized protein</fullName>
    </submittedName>
</protein>
<proteinExistence type="predicted"/>
<dbReference type="EMBL" id="BONQ01000081">
    <property type="protein sequence ID" value="GIG47195.1"/>
    <property type="molecule type" value="Genomic_DNA"/>
</dbReference>
<comment type="caution">
    <text evidence="1">The sequence shown here is derived from an EMBL/GenBank/DDBJ whole genome shotgun (WGS) entry which is preliminary data.</text>
</comment>
<name>A0A919PRL1_9ACTN</name>
<gene>
    <name evidence="1" type="ORF">Dsi01nite_052360</name>
</gene>
<reference evidence="1" key="1">
    <citation type="submission" date="2021-01" db="EMBL/GenBank/DDBJ databases">
        <title>Whole genome shotgun sequence of Dactylosporangium siamense NBRC 106093.</title>
        <authorList>
            <person name="Komaki H."/>
            <person name="Tamura T."/>
        </authorList>
    </citation>
    <scope>NUCLEOTIDE SEQUENCE</scope>
    <source>
        <strain evidence="1">NBRC 106093</strain>
    </source>
</reference>
<evidence type="ECO:0000313" key="2">
    <source>
        <dbReference type="Proteomes" id="UP000660611"/>
    </source>
</evidence>
<accession>A0A919PRL1</accession>